<dbReference type="Gene3D" id="3.40.50.410">
    <property type="entry name" value="von Willebrand factor, type A domain"/>
    <property type="match status" value="1"/>
</dbReference>
<dbReference type="Pfam" id="PF13519">
    <property type="entry name" value="VWA_2"/>
    <property type="match status" value="1"/>
</dbReference>
<reference evidence="5" key="1">
    <citation type="submission" date="2012-12" db="EMBL/GenBank/DDBJ databases">
        <authorList>
            <person name="Hellsten U."/>
            <person name="Grimwood J."/>
            <person name="Chapman J.A."/>
            <person name="Shapiro H."/>
            <person name="Aerts A."/>
            <person name="Otillar R.P."/>
            <person name="Terry A.Y."/>
            <person name="Boore J.L."/>
            <person name="Simakov O."/>
            <person name="Marletaz F."/>
            <person name="Cho S.-J."/>
            <person name="Edsinger-Gonzales E."/>
            <person name="Havlak P."/>
            <person name="Kuo D.-H."/>
            <person name="Larsson T."/>
            <person name="Lv J."/>
            <person name="Arendt D."/>
            <person name="Savage R."/>
            <person name="Osoegawa K."/>
            <person name="de Jong P."/>
            <person name="Lindberg D.R."/>
            <person name="Seaver E.C."/>
            <person name="Weisblat D.A."/>
            <person name="Putnam N.H."/>
            <person name="Grigoriev I.V."/>
            <person name="Rokhsar D.S."/>
        </authorList>
    </citation>
    <scope>NUCLEOTIDE SEQUENCE</scope>
</reference>
<evidence type="ECO:0000313" key="3">
    <source>
        <dbReference type="EMBL" id="ESO10795.1"/>
    </source>
</evidence>
<accession>T1EZ82</accession>
<dbReference type="InterPro" id="IPR002035">
    <property type="entry name" value="VWF_A"/>
</dbReference>
<dbReference type="EnsemblMetazoa" id="HelroT167294">
    <property type="protein sequence ID" value="HelroP167294"/>
    <property type="gene ID" value="HelroG167294"/>
</dbReference>
<organism evidence="4 5">
    <name type="scientific">Helobdella robusta</name>
    <name type="common">Californian leech</name>
    <dbReference type="NCBI Taxonomy" id="6412"/>
    <lineage>
        <taxon>Eukaryota</taxon>
        <taxon>Metazoa</taxon>
        <taxon>Spiralia</taxon>
        <taxon>Lophotrochozoa</taxon>
        <taxon>Annelida</taxon>
        <taxon>Clitellata</taxon>
        <taxon>Hirudinea</taxon>
        <taxon>Rhynchobdellida</taxon>
        <taxon>Glossiphoniidae</taxon>
        <taxon>Helobdella</taxon>
    </lineage>
</organism>
<protein>
    <recommendedName>
        <fullName evidence="2">VWFA domain-containing protein</fullName>
    </recommendedName>
</protein>
<dbReference type="CTD" id="20201882"/>
<dbReference type="Proteomes" id="UP000015101">
    <property type="component" value="Unassembled WGS sequence"/>
</dbReference>
<dbReference type="PROSITE" id="PS50234">
    <property type="entry name" value="VWFA"/>
    <property type="match status" value="1"/>
</dbReference>
<feature type="compositionally biased region" description="Polar residues" evidence="1">
    <location>
        <begin position="691"/>
        <end position="713"/>
    </location>
</feature>
<reference evidence="3 5" key="2">
    <citation type="journal article" date="2013" name="Nature">
        <title>Insights into bilaterian evolution from three spiralian genomes.</title>
        <authorList>
            <person name="Simakov O."/>
            <person name="Marletaz F."/>
            <person name="Cho S.J."/>
            <person name="Edsinger-Gonzales E."/>
            <person name="Havlak P."/>
            <person name="Hellsten U."/>
            <person name="Kuo D.H."/>
            <person name="Larsson T."/>
            <person name="Lv J."/>
            <person name="Arendt D."/>
            <person name="Savage R."/>
            <person name="Osoegawa K."/>
            <person name="de Jong P."/>
            <person name="Grimwood J."/>
            <person name="Chapman J.A."/>
            <person name="Shapiro H."/>
            <person name="Aerts A."/>
            <person name="Otillar R.P."/>
            <person name="Terry A.Y."/>
            <person name="Boore J.L."/>
            <person name="Grigoriev I.V."/>
            <person name="Lindberg D.R."/>
            <person name="Seaver E.C."/>
            <person name="Weisblat D.A."/>
            <person name="Putnam N.H."/>
            <person name="Rokhsar D.S."/>
        </authorList>
    </citation>
    <scope>NUCLEOTIDE SEQUENCE</scope>
</reference>
<dbReference type="PANTHER" id="PTHR10579:SF43">
    <property type="entry name" value="ZINC FINGER (C3HC4-TYPE RING FINGER) FAMILY PROTEIN"/>
    <property type="match status" value="1"/>
</dbReference>
<gene>
    <name evidence="4" type="primary">20201882</name>
    <name evidence="3" type="ORF">HELRODRAFT_167294</name>
</gene>
<feature type="compositionally biased region" description="Low complexity" evidence="1">
    <location>
        <begin position="662"/>
        <end position="690"/>
    </location>
</feature>
<dbReference type="HOGENOM" id="CLU_332969_0_0_1"/>
<dbReference type="SMART" id="SM00327">
    <property type="entry name" value="VWA"/>
    <property type="match status" value="1"/>
</dbReference>
<dbReference type="OrthoDB" id="299997at2759"/>
<evidence type="ECO:0000259" key="2">
    <source>
        <dbReference type="PROSITE" id="PS50234"/>
    </source>
</evidence>
<feature type="compositionally biased region" description="Low complexity" evidence="1">
    <location>
        <begin position="714"/>
        <end position="783"/>
    </location>
</feature>
<evidence type="ECO:0000313" key="5">
    <source>
        <dbReference type="Proteomes" id="UP000015101"/>
    </source>
</evidence>
<reference evidence="4" key="3">
    <citation type="submission" date="2015-06" db="UniProtKB">
        <authorList>
            <consortium name="EnsemblMetazoa"/>
        </authorList>
    </citation>
    <scope>IDENTIFICATION</scope>
</reference>
<feature type="region of interest" description="Disordered" evidence="1">
    <location>
        <begin position="324"/>
        <end position="347"/>
    </location>
</feature>
<dbReference type="AlphaFoldDB" id="T1EZ82"/>
<dbReference type="RefSeq" id="XP_009011064.1">
    <property type="nucleotide sequence ID" value="XM_009012816.1"/>
</dbReference>
<dbReference type="InParanoid" id="T1EZ82"/>
<dbReference type="InterPro" id="IPR036465">
    <property type="entry name" value="vWFA_dom_sf"/>
</dbReference>
<evidence type="ECO:0000256" key="1">
    <source>
        <dbReference type="SAM" id="MobiDB-lite"/>
    </source>
</evidence>
<dbReference type="eggNOG" id="ENOG502RTB9">
    <property type="taxonomic scope" value="Eukaryota"/>
</dbReference>
<dbReference type="EMBL" id="AMQM01002749">
    <property type="status" value="NOT_ANNOTATED_CDS"/>
    <property type="molecule type" value="Genomic_DNA"/>
</dbReference>
<sequence>MNDKTYVLLELKPFQIPARNAFCQREHLPSFPLRLICLIDVSHSMAECYGDRDVPGDSISGSSSNLSGGPAATAASAAGFSKLDRIKIFGKLLAEVIGEENQVGVVVFGTNAEVLLPMCKMTADAKQKMIAAFNGIALRGVTNISAGLFTAIEQFSKTFAKKTKYTNDNILLFSDGMPNEGILDREDLKREIRKRIRRVQQECHYDPDYTIKISTAGTSGFFPESLYNLSRSFSSSPFHHLGEESDLSSDLMLPILYMMETAIANVKVTITALNGVQFETLNTEDVIKTPVSKTDSSNSPGSTFETVFSSTAWDEYRLVKRLKSKTPPKHKLESTRSNPLSPDSTDKSASPLFDPFPFFSPHLHREYLVHDLAVDMERHILLPLLLPKKHKKLLKGKDVLSISITYRDSTTNNAKLQKVINFQDIPIKNENNDECSLLAVANCICRIMTCEALDRAAGLLEKLDRNSGVITLDTTMDTLKRDCESLFKADSSNEDETLANVYKMLDPYLANLNRCKCYTADFSVRWDDVWSRLKSLRSSLSLEILTSPVVYVDKSQLFLTENIEKKKKLIKRLLPKIKNEVLDSRRSSVADVDASVAVTYSPVRMVSVSDTEQIYLKKKIVRRESCKKPLQTIQRTIESQLPPRLSKHRYSLQPPPTKQRHQQQQQQQQQQFLFQQQQQHRHMIQSSQQSDVESTNSTLNQRQLSGKYTHQIIQQQPQQPQQLQPLQLQQPQKLQQVRQQQNQQPSQQYQQKLPRSSQQLQQQYLQQQQTQQQQQIRPPNNQQHYHKEQKQNPNTPNSKCSIKNQTDDKYRKSTTSNDAGDEGDDDDDDDDDGDDDDEDDDAVATTDNNDDVTRLVTQV</sequence>
<dbReference type="GeneID" id="20201882"/>
<feature type="compositionally biased region" description="Acidic residues" evidence="1">
    <location>
        <begin position="819"/>
        <end position="842"/>
    </location>
</feature>
<keyword evidence="5" id="KW-1185">Reference proteome</keyword>
<dbReference type="PANTHER" id="PTHR10579">
    <property type="entry name" value="CALCIUM-ACTIVATED CHLORIDE CHANNEL REGULATOR"/>
    <property type="match status" value="1"/>
</dbReference>
<dbReference type="EMBL" id="KB095858">
    <property type="protein sequence ID" value="ESO10795.1"/>
    <property type="molecule type" value="Genomic_DNA"/>
</dbReference>
<dbReference type="InterPro" id="IPR051266">
    <property type="entry name" value="CLCR"/>
</dbReference>
<dbReference type="SUPFAM" id="SSF53300">
    <property type="entry name" value="vWA-like"/>
    <property type="match status" value="1"/>
</dbReference>
<evidence type="ECO:0000313" key="4">
    <source>
        <dbReference type="EnsemblMetazoa" id="HelroP167294"/>
    </source>
</evidence>
<feature type="compositionally biased region" description="Polar residues" evidence="1">
    <location>
        <begin position="791"/>
        <end position="804"/>
    </location>
</feature>
<feature type="region of interest" description="Disordered" evidence="1">
    <location>
        <begin position="636"/>
        <end position="859"/>
    </location>
</feature>
<feature type="domain" description="VWFA" evidence="2">
    <location>
        <begin position="34"/>
        <end position="255"/>
    </location>
</feature>
<dbReference type="STRING" id="6412.T1EZ82"/>
<proteinExistence type="predicted"/>
<name>T1EZ82_HELRO</name>
<dbReference type="KEGG" id="hro:HELRODRAFT_167294"/>